<dbReference type="Proteomes" id="UP000198546">
    <property type="component" value="Chromosome i"/>
</dbReference>
<gene>
    <name evidence="1" type="ORF">SAMN04489747_2439</name>
</gene>
<reference evidence="1 2" key="1">
    <citation type="submission" date="2016-10" db="EMBL/GenBank/DDBJ databases">
        <authorList>
            <person name="de Groot N.N."/>
        </authorList>
    </citation>
    <scope>NUCLEOTIDE SEQUENCE [LARGE SCALE GENOMIC DNA]</scope>
    <source>
        <strain evidence="1 2">MON 2.2</strain>
    </source>
</reference>
<evidence type="ECO:0000313" key="1">
    <source>
        <dbReference type="EMBL" id="SDE07369.1"/>
    </source>
</evidence>
<name>A0A1G6ZXT9_9ACTN</name>
<proteinExistence type="predicted"/>
<dbReference type="STRING" id="675864.SAMN04489747_2439"/>
<dbReference type="RefSeq" id="WP_090593930.1">
    <property type="nucleotide sequence ID" value="NZ_LT629688.1"/>
</dbReference>
<evidence type="ECO:0000313" key="2">
    <source>
        <dbReference type="Proteomes" id="UP000198546"/>
    </source>
</evidence>
<accession>A0A1G6ZXT9</accession>
<organism evidence="1 2">
    <name type="scientific">Auraticoccus monumenti</name>
    <dbReference type="NCBI Taxonomy" id="675864"/>
    <lineage>
        <taxon>Bacteria</taxon>
        <taxon>Bacillati</taxon>
        <taxon>Actinomycetota</taxon>
        <taxon>Actinomycetes</taxon>
        <taxon>Propionibacteriales</taxon>
        <taxon>Propionibacteriaceae</taxon>
        <taxon>Auraticoccus</taxon>
    </lineage>
</organism>
<dbReference type="OrthoDB" id="5122419at2"/>
<protein>
    <submittedName>
        <fullName evidence="1">Uncharacterized protein</fullName>
    </submittedName>
</protein>
<dbReference type="AlphaFoldDB" id="A0A1G6ZXT9"/>
<dbReference type="EMBL" id="LT629688">
    <property type="protein sequence ID" value="SDE07369.1"/>
    <property type="molecule type" value="Genomic_DNA"/>
</dbReference>
<keyword evidence="2" id="KW-1185">Reference proteome</keyword>
<sequence length="205" mass="22391">MTIRYHPAILDPSTRYVRLGYLTPSEGGYILTVGDRAGGDKRGVRLTAEYRSLVDSLDPTVGDREFSAEELGLLGWLADQGCITLMKGDAALEDFTVVPVPRREMAFVEDLDQGCLVRVGDDPPFGLSELGARFLPLIDGERTLGEIAEAVKKDVLADPAWRSSEQQDEEDEVRAFESFLAGEAFIAIRDFTRSGGISFEPAASS</sequence>